<feature type="region of interest" description="Disordered" evidence="1">
    <location>
        <begin position="55"/>
        <end position="78"/>
    </location>
</feature>
<evidence type="ECO:0000313" key="3">
    <source>
        <dbReference type="Proteomes" id="UP000287563"/>
    </source>
</evidence>
<protein>
    <submittedName>
        <fullName evidence="2">Uncharacterized protein</fullName>
    </submittedName>
</protein>
<proteinExistence type="predicted"/>
<dbReference type="Proteomes" id="UP000287563">
    <property type="component" value="Unassembled WGS sequence"/>
</dbReference>
<sequence length="78" mass="9049">MFARLSTTIKMSGWLEVDIMVDFVENMRRKGKAEEDLYFAELDRKLIEALHEKQARQFESSDAPIASKDHSDTPSQMK</sequence>
<reference evidence="2 3" key="1">
    <citation type="submission" date="2018-11" db="EMBL/GenBank/DDBJ databases">
        <title>Photobacterium sp. BEI247 sp. nov., a marine bacterium isolated from Yongle Blue Hole in the South China Sea.</title>
        <authorList>
            <person name="Wang X."/>
        </authorList>
    </citation>
    <scope>NUCLEOTIDE SEQUENCE [LARGE SCALE GENOMIC DNA]</scope>
    <source>
        <strain evidence="3">BEI247</strain>
    </source>
</reference>
<keyword evidence="3" id="KW-1185">Reference proteome</keyword>
<evidence type="ECO:0000256" key="1">
    <source>
        <dbReference type="SAM" id="MobiDB-lite"/>
    </source>
</evidence>
<organism evidence="2 3">
    <name type="scientific">Photobacterium chitinilyticum</name>
    <dbReference type="NCBI Taxonomy" id="2485123"/>
    <lineage>
        <taxon>Bacteria</taxon>
        <taxon>Pseudomonadati</taxon>
        <taxon>Pseudomonadota</taxon>
        <taxon>Gammaproteobacteria</taxon>
        <taxon>Vibrionales</taxon>
        <taxon>Vibrionaceae</taxon>
        <taxon>Photobacterium</taxon>
    </lineage>
</organism>
<dbReference type="EMBL" id="RJLM01000001">
    <property type="protein sequence ID" value="RWX56819.1"/>
    <property type="molecule type" value="Genomic_DNA"/>
</dbReference>
<gene>
    <name evidence="2" type="ORF">EDI28_01890</name>
</gene>
<comment type="caution">
    <text evidence="2">The sequence shown here is derived from an EMBL/GenBank/DDBJ whole genome shotgun (WGS) entry which is preliminary data.</text>
</comment>
<dbReference type="AlphaFoldDB" id="A0A444JUR5"/>
<accession>A0A444JUR5</accession>
<name>A0A444JUR5_9GAMM</name>
<evidence type="ECO:0000313" key="2">
    <source>
        <dbReference type="EMBL" id="RWX56819.1"/>
    </source>
</evidence>